<evidence type="ECO:0000256" key="5">
    <source>
        <dbReference type="SAM" id="MobiDB-lite"/>
    </source>
</evidence>
<evidence type="ECO:0000259" key="8">
    <source>
        <dbReference type="Pfam" id="PF21365"/>
    </source>
</evidence>
<dbReference type="SUPFAM" id="SSF74650">
    <property type="entry name" value="Galactose mutarotase-like"/>
    <property type="match status" value="1"/>
</dbReference>
<dbReference type="InterPro" id="IPR025887">
    <property type="entry name" value="Glyco_hydro_31_N_dom"/>
</dbReference>
<accession>A0AAJ7T7E4</accession>
<protein>
    <submittedName>
        <fullName evidence="10">Neutral alpha-glucosidase C-like</fullName>
    </submittedName>
</protein>
<keyword evidence="2 4" id="KW-0378">Hydrolase</keyword>
<feature type="domain" description="Glycoside hydrolase family 31 TIM barrel" evidence="6">
    <location>
        <begin position="362"/>
        <end position="688"/>
    </location>
</feature>
<evidence type="ECO:0000256" key="1">
    <source>
        <dbReference type="ARBA" id="ARBA00007806"/>
    </source>
</evidence>
<evidence type="ECO:0000313" key="9">
    <source>
        <dbReference type="Proteomes" id="UP001318040"/>
    </source>
</evidence>
<dbReference type="InterPro" id="IPR000322">
    <property type="entry name" value="Glyco_hydro_31_TIM"/>
</dbReference>
<evidence type="ECO:0000259" key="6">
    <source>
        <dbReference type="Pfam" id="PF01055"/>
    </source>
</evidence>
<dbReference type="PANTHER" id="PTHR22762">
    <property type="entry name" value="ALPHA-GLUCOSIDASE"/>
    <property type="match status" value="1"/>
</dbReference>
<dbReference type="FunFam" id="2.60.40.1180:FF:000023">
    <property type="entry name" value="neutral alpha-glucosidase AB isoform X2"/>
    <property type="match status" value="1"/>
</dbReference>
<dbReference type="Pfam" id="PF01055">
    <property type="entry name" value="Glyco_hydro_31_2nd"/>
    <property type="match status" value="1"/>
</dbReference>
<dbReference type="Pfam" id="PF13802">
    <property type="entry name" value="Gal_mutarotas_2"/>
    <property type="match status" value="1"/>
</dbReference>
<keyword evidence="3 4" id="KW-0326">Glycosidase</keyword>
<gene>
    <name evidence="10" type="primary">LOC116943169</name>
</gene>
<feature type="domain" description="Glycosyl hydrolase family 31 C-terminal" evidence="8">
    <location>
        <begin position="696"/>
        <end position="784"/>
    </location>
</feature>
<dbReference type="Pfam" id="PF21365">
    <property type="entry name" value="Glyco_hydro_31_3rd"/>
    <property type="match status" value="1"/>
</dbReference>
<keyword evidence="9" id="KW-1185">Reference proteome</keyword>
<evidence type="ECO:0000256" key="3">
    <source>
        <dbReference type="ARBA" id="ARBA00023295"/>
    </source>
</evidence>
<dbReference type="InterPro" id="IPR011013">
    <property type="entry name" value="Gal_mutarotase_sf_dom"/>
</dbReference>
<dbReference type="Gene3D" id="2.60.40.1760">
    <property type="entry name" value="glycosyl hydrolase (family 31)"/>
    <property type="match status" value="1"/>
</dbReference>
<comment type="similarity">
    <text evidence="1 4">Belongs to the glycosyl hydrolase 31 family.</text>
</comment>
<dbReference type="SUPFAM" id="SSF51011">
    <property type="entry name" value="Glycosyl hydrolase domain"/>
    <property type="match status" value="1"/>
</dbReference>
<feature type="domain" description="Glycoside hydrolase family 31 N-terminal" evidence="7">
    <location>
        <begin position="69"/>
        <end position="297"/>
    </location>
</feature>
<dbReference type="GO" id="GO:0006491">
    <property type="term" value="P:N-glycan processing"/>
    <property type="evidence" value="ECO:0007669"/>
    <property type="project" value="TreeGrafter"/>
</dbReference>
<dbReference type="InterPro" id="IPR017853">
    <property type="entry name" value="GH"/>
</dbReference>
<evidence type="ECO:0000313" key="10">
    <source>
        <dbReference type="RefSeq" id="XP_032811666.1"/>
    </source>
</evidence>
<dbReference type="SUPFAM" id="SSF51445">
    <property type="entry name" value="(Trans)glycosidases"/>
    <property type="match status" value="1"/>
</dbReference>
<dbReference type="GO" id="GO:0030246">
    <property type="term" value="F:carbohydrate binding"/>
    <property type="evidence" value="ECO:0007669"/>
    <property type="project" value="InterPro"/>
</dbReference>
<dbReference type="GO" id="GO:0005975">
    <property type="term" value="P:carbohydrate metabolic process"/>
    <property type="evidence" value="ECO:0007669"/>
    <property type="project" value="InterPro"/>
</dbReference>
<evidence type="ECO:0000256" key="2">
    <source>
        <dbReference type="ARBA" id="ARBA00022801"/>
    </source>
</evidence>
<dbReference type="InterPro" id="IPR013780">
    <property type="entry name" value="Glyco_hydro_b"/>
</dbReference>
<dbReference type="Gene3D" id="3.20.20.80">
    <property type="entry name" value="Glycosidases"/>
    <property type="match status" value="1"/>
</dbReference>
<feature type="compositionally biased region" description="Low complexity" evidence="5">
    <location>
        <begin position="298"/>
        <end position="319"/>
    </location>
</feature>
<evidence type="ECO:0000259" key="7">
    <source>
        <dbReference type="Pfam" id="PF13802"/>
    </source>
</evidence>
<dbReference type="Proteomes" id="UP001318040">
    <property type="component" value="Chromosome 17"/>
</dbReference>
<proteinExistence type="inferred from homology"/>
<dbReference type="CDD" id="cd14752">
    <property type="entry name" value="GH31_N"/>
    <property type="match status" value="1"/>
</dbReference>
<dbReference type="InterPro" id="IPR048395">
    <property type="entry name" value="Glyco_hydro_31_C"/>
</dbReference>
<evidence type="ECO:0000256" key="4">
    <source>
        <dbReference type="RuleBase" id="RU361185"/>
    </source>
</evidence>
<organism evidence="9 10">
    <name type="scientific">Petromyzon marinus</name>
    <name type="common">Sea lamprey</name>
    <dbReference type="NCBI Taxonomy" id="7757"/>
    <lineage>
        <taxon>Eukaryota</taxon>
        <taxon>Metazoa</taxon>
        <taxon>Chordata</taxon>
        <taxon>Craniata</taxon>
        <taxon>Vertebrata</taxon>
        <taxon>Cyclostomata</taxon>
        <taxon>Hyperoartia</taxon>
        <taxon>Petromyzontiformes</taxon>
        <taxon>Petromyzontidae</taxon>
        <taxon>Petromyzon</taxon>
    </lineage>
</organism>
<name>A0AAJ7T7E4_PETMA</name>
<dbReference type="RefSeq" id="XP_032811666.1">
    <property type="nucleotide sequence ID" value="XM_032955775.1"/>
</dbReference>
<dbReference type="CDD" id="cd06603">
    <property type="entry name" value="GH31_GANC_GANAB_alpha"/>
    <property type="match status" value="1"/>
</dbReference>
<feature type="region of interest" description="Disordered" evidence="5">
    <location>
        <begin position="298"/>
        <end position="322"/>
    </location>
</feature>
<feature type="region of interest" description="Disordered" evidence="5">
    <location>
        <begin position="170"/>
        <end position="195"/>
    </location>
</feature>
<dbReference type="PANTHER" id="PTHR22762:SF60">
    <property type="entry name" value="NEUTRAL ALPHA-GLUCOSIDASE C"/>
    <property type="match status" value="1"/>
</dbReference>
<dbReference type="AlphaFoldDB" id="A0AAJ7T7E4"/>
<sequence length="926" mass="103939">MEGGEATVEEEASQSKTFKTWQDSAFCRRQRALEQGVSPYRVDIGRRILTDKNALFPLLHQGNESELGLEVSSLRDDVVRVRINEMRPLRPRYQVPDVLVGEPDTQRWTEESVDDKRVTLGAGEVSVVITAAPFQAEVRLAGHPFVRLNPQGLLHFEVLQERPERAVGVSGVQTPANANDDPKATEASSGADVDSDGLWEETFNEVVDKKLNGPSSVGLDFALPDCGHVYGIPERATSFRLKPTTEGSPYRMFNLDTFGYELHNPQGLYGAVPLLLAHSAQRTSAIFWLNSSETWVDVSTTQQQQPPVPSEPSASQSSSVRDRVDTGVRWMSESGTIDVFVLPGPTPCDVFRQYAGLTGTQALPPLFALGYHHSRWAEQTEADTREVDGGFRRSRIACDVLWLDIEHTDGKRYFTWDADRFPDPVGLQNDLAAKGRKVVTIVDPHIKVDDEYFVYSEGKARGYFIRNPDGSNYEGRCWPGLSSYLDLTNPDVRDWYASKFDYCNYKNSTAALFTWNDMNEPAVFHSIEKTVPRNCLHWGGWEHRDNHNLYGFYQQMASAAGLVRRSGGLERPFVLTRSFFAGSQRYGAVWTGDSLATWDYLRMSTPMLLSLSVCGISLCGADVGGFFEEPQSQAMVLRWFQAGSLQPFFRVHSAKVRREPWLMGASGEKLIRRAVALRYALLPYWYTQFYRAHRTGQPVMRPLWVEFPSDEETFVLEDQYMIGNALLARPVTEDNVNTVQVYLPGRNEAWYDVHSRKRYPAPGKFAQRVNMSSIPLYQRAGTIIPQKLNLRDSTELMKEDPYTLLVAVDPGGCAEGELFIDDGHSFLYKTQQRFLHRGFSYSDSTLTCKSLDSAGSMECRVQVEKVVIVGVRRPTRVLCSLPGGKRKALHFGYNASSSVLVVKNAGVPIASDWSISLTVKQGHKSS</sequence>
<dbReference type="KEGG" id="pmrn:116943169"/>
<dbReference type="GO" id="GO:0004558">
    <property type="term" value="F:alpha-1,4-glucosidase activity"/>
    <property type="evidence" value="ECO:0007669"/>
    <property type="project" value="TreeGrafter"/>
</dbReference>
<reference evidence="10" key="1">
    <citation type="submission" date="2025-08" db="UniProtKB">
        <authorList>
            <consortium name="RefSeq"/>
        </authorList>
    </citation>
    <scope>IDENTIFICATION</scope>
    <source>
        <tissue evidence="10">Sperm</tissue>
    </source>
</reference>
<dbReference type="Gene3D" id="2.60.40.1180">
    <property type="entry name" value="Golgi alpha-mannosidase II"/>
    <property type="match status" value="2"/>
</dbReference>